<dbReference type="InterPro" id="IPR032567">
    <property type="entry name" value="RTL1-rel"/>
</dbReference>
<feature type="domain" description="Retrotransposon gag" evidence="2">
    <location>
        <begin position="114"/>
        <end position="175"/>
    </location>
</feature>
<keyword evidence="4" id="KW-1185">Reference proteome</keyword>
<gene>
    <name evidence="3" type="ORF">Taro_022694</name>
</gene>
<dbReference type="SUPFAM" id="SSF50630">
    <property type="entry name" value="Acid proteases"/>
    <property type="match status" value="1"/>
</dbReference>
<accession>A0A843V943</accession>
<organism evidence="3 4">
    <name type="scientific">Colocasia esculenta</name>
    <name type="common">Wild taro</name>
    <name type="synonym">Arum esculentum</name>
    <dbReference type="NCBI Taxonomy" id="4460"/>
    <lineage>
        <taxon>Eukaryota</taxon>
        <taxon>Viridiplantae</taxon>
        <taxon>Streptophyta</taxon>
        <taxon>Embryophyta</taxon>
        <taxon>Tracheophyta</taxon>
        <taxon>Spermatophyta</taxon>
        <taxon>Magnoliopsida</taxon>
        <taxon>Liliopsida</taxon>
        <taxon>Araceae</taxon>
        <taxon>Aroideae</taxon>
        <taxon>Colocasieae</taxon>
        <taxon>Colocasia</taxon>
    </lineage>
</organism>
<feature type="compositionally biased region" description="Polar residues" evidence="1">
    <location>
        <begin position="232"/>
        <end position="245"/>
    </location>
</feature>
<dbReference type="OrthoDB" id="786614at2759"/>
<feature type="non-terminal residue" evidence="3">
    <location>
        <position position="485"/>
    </location>
</feature>
<dbReference type="Gene3D" id="2.40.70.10">
    <property type="entry name" value="Acid Proteases"/>
    <property type="match status" value="1"/>
</dbReference>
<dbReference type="PANTHER" id="PTHR15503">
    <property type="entry name" value="LDOC1 RELATED"/>
    <property type="match status" value="1"/>
</dbReference>
<protein>
    <recommendedName>
        <fullName evidence="2">Retrotransposon gag domain-containing protein</fullName>
    </recommendedName>
</protein>
<evidence type="ECO:0000313" key="4">
    <source>
        <dbReference type="Proteomes" id="UP000652761"/>
    </source>
</evidence>
<dbReference type="PANTHER" id="PTHR15503:SF45">
    <property type="entry name" value="RNA-DIRECTED DNA POLYMERASE HOMOLOG"/>
    <property type="match status" value="1"/>
</dbReference>
<evidence type="ECO:0000313" key="3">
    <source>
        <dbReference type="EMBL" id="MQL90104.1"/>
    </source>
</evidence>
<dbReference type="Pfam" id="PF03732">
    <property type="entry name" value="Retrotrans_gag"/>
    <property type="match status" value="1"/>
</dbReference>
<evidence type="ECO:0000259" key="2">
    <source>
        <dbReference type="Pfam" id="PF03732"/>
    </source>
</evidence>
<dbReference type="InterPro" id="IPR021109">
    <property type="entry name" value="Peptidase_aspartic_dom_sf"/>
</dbReference>
<dbReference type="CDD" id="cd00303">
    <property type="entry name" value="retropepsin_like"/>
    <property type="match status" value="1"/>
</dbReference>
<dbReference type="Pfam" id="PF08284">
    <property type="entry name" value="RVP_2"/>
    <property type="match status" value="1"/>
</dbReference>
<feature type="region of interest" description="Disordered" evidence="1">
    <location>
        <begin position="210"/>
        <end position="254"/>
    </location>
</feature>
<reference evidence="3" key="1">
    <citation type="submission" date="2017-07" db="EMBL/GenBank/DDBJ databases">
        <title>Taro Niue Genome Assembly and Annotation.</title>
        <authorList>
            <person name="Atibalentja N."/>
            <person name="Keating K."/>
            <person name="Fields C.J."/>
        </authorList>
    </citation>
    <scope>NUCLEOTIDE SEQUENCE</scope>
    <source>
        <strain evidence="3">Niue_2</strain>
        <tissue evidence="3">Leaf</tissue>
    </source>
</reference>
<dbReference type="Proteomes" id="UP000652761">
    <property type="component" value="Unassembled WGS sequence"/>
</dbReference>
<comment type="caution">
    <text evidence="3">The sequence shown here is derived from an EMBL/GenBank/DDBJ whole genome shotgun (WGS) entry which is preliminary data.</text>
</comment>
<dbReference type="InterPro" id="IPR005162">
    <property type="entry name" value="Retrotrans_gag_dom"/>
</dbReference>
<name>A0A843V943_COLES</name>
<dbReference type="EMBL" id="NMUH01001210">
    <property type="protein sequence ID" value="MQL90104.1"/>
    <property type="molecule type" value="Genomic_DNA"/>
</dbReference>
<dbReference type="AlphaFoldDB" id="A0A843V943"/>
<proteinExistence type="predicted"/>
<sequence>MQGLVQAMQTQAQTQAVLQAQLQAHAQAPAPVPQEHGHGGPSIMERFKRMAPPSFKGESQPLLAESWMREVEKIFWAIRCTKEDKVSLATYMPHERVDVWWASVLCTRYEDGAIEAKFIPEHIQDKMEQKFLSVTQGSMTVLEYEARFAELFKYAPHIVADEHKKAKKFVMGLKPSLRSMLVAFDHRTLDETLSTACRLESEMDQYLEEKRAAQKRSMPPFQRQDRKKAVYQSPQRLVEASSQQAVMPPSPSFRPNDKKMCPHYGRAHGGTECWKLAGKCLKCGSTEHQIQDCPRLQQSVQRGAPAPVAAAAAPLVTGRLGRPRAQARVFALARDDVEQVENITEDIVLVMGMHARVLFDMGATHSFISEQFAKQLAAESGVEAEELEVPLSVRTPAGTVAIRKCIPSLPVCIEDRGLFGCFYLLKMKDYDAILGLDWLEEHYALVDCRGKKITFRIPGEDEFSHPLPRNLVGRFVISTMKAMRM</sequence>
<evidence type="ECO:0000256" key="1">
    <source>
        <dbReference type="SAM" id="MobiDB-lite"/>
    </source>
</evidence>